<dbReference type="GO" id="GO:0003677">
    <property type="term" value="F:DNA binding"/>
    <property type="evidence" value="ECO:0007669"/>
    <property type="project" value="UniProtKB-KW"/>
</dbReference>
<keyword evidence="2" id="KW-0805">Transcription regulation</keyword>
<dbReference type="Pfam" id="PF03965">
    <property type="entry name" value="Penicillinase_R"/>
    <property type="match status" value="1"/>
</dbReference>
<keyword evidence="3" id="KW-0238">DNA-binding</keyword>
<dbReference type="Gene3D" id="1.10.10.10">
    <property type="entry name" value="Winged helix-like DNA-binding domain superfamily/Winged helix DNA-binding domain"/>
    <property type="match status" value="1"/>
</dbReference>
<dbReference type="InterPro" id="IPR036388">
    <property type="entry name" value="WH-like_DNA-bd_sf"/>
</dbReference>
<comment type="caution">
    <text evidence="5">The sequence shown here is derived from an EMBL/GenBank/DDBJ whole genome shotgun (WGS) entry which is preliminary data.</text>
</comment>
<gene>
    <name evidence="5" type="ORF">INF28_02980</name>
</gene>
<evidence type="ECO:0000256" key="1">
    <source>
        <dbReference type="ARBA" id="ARBA00011046"/>
    </source>
</evidence>
<keyword evidence="4" id="KW-0804">Transcription</keyword>
<evidence type="ECO:0000256" key="2">
    <source>
        <dbReference type="ARBA" id="ARBA00023015"/>
    </source>
</evidence>
<keyword evidence="6" id="KW-1185">Reference proteome</keyword>
<evidence type="ECO:0000313" key="5">
    <source>
        <dbReference type="EMBL" id="MBE5039426.1"/>
    </source>
</evidence>
<name>A0A9D5LZL3_9FIRM</name>
<dbReference type="GO" id="GO:0045892">
    <property type="term" value="P:negative regulation of DNA-templated transcription"/>
    <property type="evidence" value="ECO:0007669"/>
    <property type="project" value="InterPro"/>
</dbReference>
<dbReference type="Proteomes" id="UP000806542">
    <property type="component" value="Unassembled WGS sequence"/>
</dbReference>
<dbReference type="EMBL" id="JADCKB010000004">
    <property type="protein sequence ID" value="MBE5039426.1"/>
    <property type="molecule type" value="Genomic_DNA"/>
</dbReference>
<accession>A0A9D5LZL3</accession>
<dbReference type="SUPFAM" id="SSF46785">
    <property type="entry name" value="Winged helix' DNA-binding domain"/>
    <property type="match status" value="1"/>
</dbReference>
<evidence type="ECO:0000256" key="4">
    <source>
        <dbReference type="ARBA" id="ARBA00023163"/>
    </source>
</evidence>
<dbReference type="PIRSF" id="PIRSF019455">
    <property type="entry name" value="CopR_AtkY"/>
    <property type="match status" value="1"/>
</dbReference>
<evidence type="ECO:0000313" key="6">
    <source>
        <dbReference type="Proteomes" id="UP000806542"/>
    </source>
</evidence>
<reference evidence="5" key="1">
    <citation type="submission" date="2020-10" db="EMBL/GenBank/DDBJ databases">
        <title>ChiBAC.</title>
        <authorList>
            <person name="Zenner C."/>
            <person name="Hitch T.C.A."/>
            <person name="Clavel T."/>
        </authorList>
    </citation>
    <scope>NUCLEOTIDE SEQUENCE</scope>
    <source>
        <strain evidence="5">DSM 107454</strain>
    </source>
</reference>
<dbReference type="RefSeq" id="WP_226391986.1">
    <property type="nucleotide sequence ID" value="NZ_JADCKB010000004.1"/>
</dbReference>
<organism evidence="5 6">
    <name type="scientific">Ructibacterium gallinarum</name>
    <dbReference type="NCBI Taxonomy" id="2779355"/>
    <lineage>
        <taxon>Bacteria</taxon>
        <taxon>Bacillati</taxon>
        <taxon>Bacillota</taxon>
        <taxon>Clostridia</taxon>
        <taxon>Eubacteriales</taxon>
        <taxon>Oscillospiraceae</taxon>
        <taxon>Ructibacterium</taxon>
    </lineage>
</organism>
<dbReference type="Gene3D" id="1.10.4040.10">
    <property type="entry name" value="Penicillinase repressor domain"/>
    <property type="match status" value="1"/>
</dbReference>
<dbReference type="InterPro" id="IPR036390">
    <property type="entry name" value="WH_DNA-bd_sf"/>
</dbReference>
<protein>
    <submittedName>
        <fullName evidence="5">BlaI/MecI/CopY family transcriptional regulator</fullName>
    </submittedName>
</protein>
<evidence type="ECO:0000256" key="3">
    <source>
        <dbReference type="ARBA" id="ARBA00023125"/>
    </source>
</evidence>
<proteinExistence type="inferred from homology"/>
<dbReference type="AlphaFoldDB" id="A0A9D5LZL3"/>
<comment type="similarity">
    <text evidence="1">Belongs to the BlaI transcriptional regulatory family.</text>
</comment>
<sequence>MARQMVTETEYELMKVLWKAEKPLSLGEILTEVREKNWVRNTVGTMLSRLCDKGVVAYERKGKTNLYYAVLPEQEYSMNETRSFLSRLYHGSVGTLVASLYQNKEISQDDIAILKKIIDGEK</sequence>
<dbReference type="InterPro" id="IPR005650">
    <property type="entry name" value="BlaI_family"/>
</dbReference>